<dbReference type="InterPro" id="IPR012340">
    <property type="entry name" value="NA-bd_OB-fold"/>
</dbReference>
<dbReference type="PANTHER" id="PTHR10302:SF27">
    <property type="entry name" value="SINGLE-STRANDED DNA-BINDING PROTEIN"/>
    <property type="match status" value="1"/>
</dbReference>
<dbReference type="HAMAP" id="MF_00984">
    <property type="entry name" value="SSB"/>
    <property type="match status" value="1"/>
</dbReference>
<dbReference type="PROSITE" id="PS50935">
    <property type="entry name" value="SSB"/>
    <property type="match status" value="1"/>
</dbReference>
<feature type="region of interest" description="Disordered" evidence="4">
    <location>
        <begin position="107"/>
        <end position="167"/>
    </location>
</feature>
<evidence type="ECO:0000256" key="2">
    <source>
        <dbReference type="HAMAP-Rule" id="MF_00984"/>
    </source>
</evidence>
<dbReference type="InterPro" id="IPR000424">
    <property type="entry name" value="Primosome_PriB/ssb"/>
</dbReference>
<evidence type="ECO:0000256" key="1">
    <source>
        <dbReference type="ARBA" id="ARBA00023125"/>
    </source>
</evidence>
<dbReference type="InterPro" id="IPR011344">
    <property type="entry name" value="ssDNA-bd"/>
</dbReference>
<comment type="caution">
    <text evidence="2">Lacks conserved residue(s) required for the propagation of feature annotation.</text>
</comment>
<proteinExistence type="inferred from homology"/>
<comment type="subunit">
    <text evidence="2">Homotetramer.</text>
</comment>
<name>A0ABY1V5I6_9BURK</name>
<evidence type="ECO:0000256" key="4">
    <source>
        <dbReference type="SAM" id="MobiDB-lite"/>
    </source>
</evidence>
<accession>A0ABY1V5I6</accession>
<comment type="caution">
    <text evidence="5">The sequence shown here is derived from an EMBL/GenBank/DDBJ whole genome shotgun (WGS) entry which is preliminary data.</text>
</comment>
<evidence type="ECO:0000256" key="3">
    <source>
        <dbReference type="RuleBase" id="RU000524"/>
    </source>
</evidence>
<dbReference type="Proteomes" id="UP000256710">
    <property type="component" value="Unassembled WGS sequence"/>
</dbReference>
<dbReference type="Gene3D" id="2.40.50.140">
    <property type="entry name" value="Nucleic acid-binding proteins"/>
    <property type="match status" value="1"/>
</dbReference>
<evidence type="ECO:0000313" key="5">
    <source>
        <dbReference type="EMBL" id="SOZ37713.1"/>
    </source>
</evidence>
<dbReference type="PANTHER" id="PTHR10302">
    <property type="entry name" value="SINGLE-STRANDED DNA-BINDING PROTEIN"/>
    <property type="match status" value="1"/>
</dbReference>
<dbReference type="GO" id="GO:0003677">
    <property type="term" value="F:DNA binding"/>
    <property type="evidence" value="ECO:0007669"/>
    <property type="project" value="UniProtKB-KW"/>
</dbReference>
<keyword evidence="1 2" id="KW-0238">DNA-binding</keyword>
<feature type="compositionally biased region" description="Gly residues" evidence="4">
    <location>
        <begin position="114"/>
        <end position="144"/>
    </location>
</feature>
<sequence>MASSLNKMQIIGNLGNDPETRYMPSGDAVTNLSVATTDRWKDKQSGETKEATEWHRVSFFGKLAEIAGQYLRKGSKVYIEGSLRTRKWQDQSGQDRYTTEIRADNLVMLDGKPAGEGNGNGNGGGGGGGGGGSSRPPAQGGGGQQQRPQQGRAPSNGFEDMDDDVPF</sequence>
<dbReference type="Pfam" id="PF00436">
    <property type="entry name" value="SSB"/>
    <property type="match status" value="1"/>
</dbReference>
<dbReference type="EMBL" id="OFTC01000030">
    <property type="protein sequence ID" value="SOZ37713.1"/>
    <property type="molecule type" value="Genomic_DNA"/>
</dbReference>
<keyword evidence="6" id="KW-1185">Reference proteome</keyword>
<reference evidence="5 6" key="1">
    <citation type="submission" date="2018-01" db="EMBL/GenBank/DDBJ databases">
        <authorList>
            <person name="Clerissi C."/>
        </authorList>
    </citation>
    <scope>NUCLEOTIDE SEQUENCE [LARGE SCALE GENOMIC DNA]</scope>
    <source>
        <strain evidence="5">Cupriavidus taiwanensis STM 6082</strain>
    </source>
</reference>
<protein>
    <recommendedName>
        <fullName evidence="2 3">Single-stranded DNA-binding protein</fullName>
        <shortName evidence="2">SSB</shortName>
    </recommendedName>
</protein>
<gene>
    <name evidence="5" type="primary">ssb</name>
    <name evidence="5" type="ORF">CBM2605_A80197</name>
</gene>
<dbReference type="RefSeq" id="WP_018006775.1">
    <property type="nucleotide sequence ID" value="NZ_AQUR01000100.1"/>
</dbReference>
<dbReference type="SUPFAM" id="SSF50249">
    <property type="entry name" value="Nucleic acid-binding proteins"/>
    <property type="match status" value="1"/>
</dbReference>
<feature type="compositionally biased region" description="Low complexity" evidence="4">
    <location>
        <begin position="145"/>
        <end position="155"/>
    </location>
</feature>
<evidence type="ECO:0000313" key="6">
    <source>
        <dbReference type="Proteomes" id="UP000256710"/>
    </source>
</evidence>
<organism evidence="5 6">
    <name type="scientific">Cupriavidus neocaledonicus</name>
    <dbReference type="NCBI Taxonomy" id="1040979"/>
    <lineage>
        <taxon>Bacteria</taxon>
        <taxon>Pseudomonadati</taxon>
        <taxon>Pseudomonadota</taxon>
        <taxon>Betaproteobacteria</taxon>
        <taxon>Burkholderiales</taxon>
        <taxon>Burkholderiaceae</taxon>
        <taxon>Cupriavidus</taxon>
    </lineage>
</organism>
<dbReference type="NCBIfam" id="TIGR00621">
    <property type="entry name" value="ssb"/>
    <property type="match status" value="1"/>
</dbReference>
<dbReference type="CDD" id="cd04496">
    <property type="entry name" value="SSB_OBF"/>
    <property type="match status" value="1"/>
</dbReference>